<accession>A0ABR3F7N6</accession>
<name>A0ABR3F7N6_9AGAR</name>
<feature type="domain" description="Pectinesterase catalytic" evidence="9">
    <location>
        <begin position="36"/>
        <end position="217"/>
    </location>
</feature>
<dbReference type="InterPro" id="IPR000070">
    <property type="entry name" value="Pectinesterase_cat"/>
</dbReference>
<gene>
    <name evidence="10" type="ORF">V5O48_010811</name>
</gene>
<evidence type="ECO:0000256" key="8">
    <source>
        <dbReference type="SAM" id="SignalP"/>
    </source>
</evidence>
<evidence type="ECO:0000256" key="7">
    <source>
        <dbReference type="SAM" id="MobiDB-lite"/>
    </source>
</evidence>
<feature type="region of interest" description="Disordered" evidence="7">
    <location>
        <begin position="234"/>
        <end position="259"/>
    </location>
</feature>
<evidence type="ECO:0000313" key="11">
    <source>
        <dbReference type="Proteomes" id="UP001465976"/>
    </source>
</evidence>
<comment type="caution">
    <text evidence="10">The sequence shown here is derived from an EMBL/GenBank/DDBJ whole genome shotgun (WGS) entry which is preliminary data.</text>
</comment>
<dbReference type="Gene3D" id="2.160.20.10">
    <property type="entry name" value="Single-stranded right-handed beta-helix, Pectin lyase-like"/>
    <property type="match status" value="1"/>
</dbReference>
<evidence type="ECO:0000313" key="10">
    <source>
        <dbReference type="EMBL" id="KAL0571156.1"/>
    </source>
</evidence>
<evidence type="ECO:0000256" key="4">
    <source>
        <dbReference type="ARBA" id="ARBA00022801"/>
    </source>
</evidence>
<dbReference type="InterPro" id="IPR012334">
    <property type="entry name" value="Pectin_lyas_fold"/>
</dbReference>
<evidence type="ECO:0000256" key="6">
    <source>
        <dbReference type="ARBA" id="ARBA00042203"/>
    </source>
</evidence>
<evidence type="ECO:0000259" key="9">
    <source>
        <dbReference type="Pfam" id="PF01095"/>
    </source>
</evidence>
<feature type="signal peptide" evidence="8">
    <location>
        <begin position="1"/>
        <end position="17"/>
    </location>
</feature>
<protein>
    <recommendedName>
        <fullName evidence="3">pectinesterase</fullName>
        <ecNumber evidence="3">3.1.1.11</ecNumber>
    </recommendedName>
    <alternativeName>
        <fullName evidence="6">Pectin methylesterase A</fullName>
    </alternativeName>
</protein>
<dbReference type="EC" id="3.1.1.11" evidence="3"/>
<dbReference type="InterPro" id="IPR011050">
    <property type="entry name" value="Pectin_lyase_fold/virulence"/>
</dbReference>
<organism evidence="10 11">
    <name type="scientific">Marasmius crinis-equi</name>
    <dbReference type="NCBI Taxonomy" id="585013"/>
    <lineage>
        <taxon>Eukaryota</taxon>
        <taxon>Fungi</taxon>
        <taxon>Dikarya</taxon>
        <taxon>Basidiomycota</taxon>
        <taxon>Agaricomycotina</taxon>
        <taxon>Agaricomycetes</taxon>
        <taxon>Agaricomycetidae</taxon>
        <taxon>Agaricales</taxon>
        <taxon>Marasmiineae</taxon>
        <taxon>Marasmiaceae</taxon>
        <taxon>Marasmius</taxon>
    </lineage>
</organism>
<keyword evidence="5" id="KW-0063">Aspartyl esterase</keyword>
<dbReference type="Pfam" id="PF01095">
    <property type="entry name" value="Pectinesterase"/>
    <property type="match status" value="1"/>
</dbReference>
<feature type="chain" id="PRO_5046185011" description="pectinesterase" evidence="8">
    <location>
        <begin position="18"/>
        <end position="376"/>
    </location>
</feature>
<evidence type="ECO:0000256" key="1">
    <source>
        <dbReference type="ARBA" id="ARBA00005184"/>
    </source>
</evidence>
<comment type="similarity">
    <text evidence="2">Belongs to the pectinesterase family.</text>
</comment>
<keyword evidence="4" id="KW-0378">Hydrolase</keyword>
<evidence type="ECO:0000256" key="3">
    <source>
        <dbReference type="ARBA" id="ARBA00013229"/>
    </source>
</evidence>
<dbReference type="SUPFAM" id="SSF51126">
    <property type="entry name" value="Pectin lyase-like"/>
    <property type="match status" value="1"/>
</dbReference>
<evidence type="ECO:0000256" key="5">
    <source>
        <dbReference type="ARBA" id="ARBA00023085"/>
    </source>
</evidence>
<keyword evidence="11" id="KW-1185">Reference proteome</keyword>
<evidence type="ECO:0000256" key="2">
    <source>
        <dbReference type="ARBA" id="ARBA00008891"/>
    </source>
</evidence>
<dbReference type="Proteomes" id="UP001465976">
    <property type="component" value="Unassembled WGS sequence"/>
</dbReference>
<comment type="pathway">
    <text evidence="1">Glycan metabolism; pectin degradation; 2-dehydro-3-deoxy-D-gluconate from pectin: step 1/5.</text>
</comment>
<dbReference type="PANTHER" id="PTHR31321:SF57">
    <property type="entry name" value="PECTINESTERASE 53-RELATED"/>
    <property type="match status" value="1"/>
</dbReference>
<proteinExistence type="inferred from homology"/>
<dbReference type="PANTHER" id="PTHR31321">
    <property type="entry name" value="ACYL-COA THIOESTER HYDROLASE YBHC-RELATED"/>
    <property type="match status" value="1"/>
</dbReference>
<dbReference type="EMBL" id="JBAHYK010000813">
    <property type="protein sequence ID" value="KAL0571156.1"/>
    <property type="molecule type" value="Genomic_DNA"/>
</dbReference>
<keyword evidence="8" id="KW-0732">Signal</keyword>
<reference evidence="10 11" key="1">
    <citation type="submission" date="2024-02" db="EMBL/GenBank/DDBJ databases">
        <title>A draft genome for the cacao thread blight pathogen Marasmius crinis-equi.</title>
        <authorList>
            <person name="Cohen S.P."/>
            <person name="Baruah I.K."/>
            <person name="Amoako-Attah I."/>
            <person name="Bukari Y."/>
            <person name="Meinhardt L.W."/>
            <person name="Bailey B.A."/>
        </authorList>
    </citation>
    <scope>NUCLEOTIDE SEQUENCE [LARGE SCALE GENOMIC DNA]</scope>
    <source>
        <strain evidence="10 11">GH-76</strain>
    </source>
</reference>
<sequence length="376" mass="39711">MLAHIFSLSILFVLVQAASRTSPPSGAIIVRPGTTTSGEFKTIQSAVNSLPSDGSARSIFLFPGTYTEQVSITRNGALTIYGYTSDTSTYTQNQATIAFGLGADTAGSNDASGTLRVHSDNFRLYNVNVKNTRGAGIQAIALSQYGNRAGFYACGLYGYQDTLLANQGNQVYLKGYIEGKTDFIFGQQGSAYFGGNTIAIKGPSHITASGRSSADSTSCELLAFTQYPLVLTNDPPNPPFQTSSTPTPSSKPPVQNPEPVEATTLVVPGGHTLSTFENRVIFKNTIVNIPPKAGLWSLWNGDPASVSNTLFADFNTTGPGASGISRESFATLLTASQANAYSISSAVGSDYASWVDTSYVVCFRKSEGWVQTGKPA</sequence>